<reference evidence="1 2" key="1">
    <citation type="journal article" date="2014" name="Int. J. Syst. Evol. Microbiol.">
        <title>Complete genome sequence of Corynebacterium casei LMG S-19264T (=DSM 44701T), isolated from a smear-ripened cheese.</title>
        <authorList>
            <consortium name="US DOE Joint Genome Institute (JGI-PGF)"/>
            <person name="Walter F."/>
            <person name="Albersmeier A."/>
            <person name="Kalinowski J."/>
            <person name="Ruckert C."/>
        </authorList>
    </citation>
    <scope>NUCLEOTIDE SEQUENCE [LARGE SCALE GENOMIC DNA]</scope>
    <source>
        <strain evidence="1 2">JCM 4677</strain>
    </source>
</reference>
<evidence type="ECO:0000313" key="1">
    <source>
        <dbReference type="EMBL" id="BCL27269.1"/>
    </source>
</evidence>
<protein>
    <submittedName>
        <fullName evidence="1">Uncharacterized protein</fullName>
    </submittedName>
</protein>
<name>A0A7G1NWI2_9ACTN</name>
<evidence type="ECO:0000313" key="2">
    <source>
        <dbReference type="Proteomes" id="UP000516444"/>
    </source>
</evidence>
<keyword evidence="2" id="KW-1185">Reference proteome</keyword>
<proteinExistence type="predicted"/>
<sequence>MDADGVKRVRGAAHFRYAAGTQQWARKMAFTNCVRALPDRYAQFSLRCDDAGRTASLLSSATEEDGARGR</sequence>
<organism evidence="1 2">
    <name type="scientific">Streptomyces aurantiacus</name>
    <dbReference type="NCBI Taxonomy" id="47760"/>
    <lineage>
        <taxon>Bacteria</taxon>
        <taxon>Bacillati</taxon>
        <taxon>Actinomycetota</taxon>
        <taxon>Actinomycetes</taxon>
        <taxon>Kitasatosporales</taxon>
        <taxon>Streptomycetaceae</taxon>
        <taxon>Streptomyces</taxon>
        <taxon>Streptomyces aurantiacus group</taxon>
    </lineage>
</organism>
<dbReference type="Proteomes" id="UP000516444">
    <property type="component" value="Chromosome"/>
</dbReference>
<dbReference type="AlphaFoldDB" id="A0A7G1NWI2"/>
<dbReference type="EMBL" id="AP023440">
    <property type="protein sequence ID" value="BCL27269.1"/>
    <property type="molecule type" value="Genomic_DNA"/>
</dbReference>
<gene>
    <name evidence="1" type="ORF">GCM10017557_21280</name>
</gene>
<dbReference type="KEGG" id="sgm:GCM10017557_21280"/>
<accession>A0A7G1NWI2</accession>